<dbReference type="Proteomes" id="UP000466931">
    <property type="component" value="Chromosome"/>
</dbReference>
<protein>
    <submittedName>
        <fullName evidence="2">Uncharacterized protein</fullName>
    </submittedName>
</protein>
<accession>A0A7I7Y0D4</accession>
<dbReference type="OrthoDB" id="4964680at2"/>
<evidence type="ECO:0000313" key="2">
    <source>
        <dbReference type="EMBL" id="BBZ34492.1"/>
    </source>
</evidence>
<proteinExistence type="predicted"/>
<dbReference type="CDD" id="cd20684">
    <property type="entry name" value="CdiA-CT_Yk_RNaseA-like"/>
    <property type="match status" value="1"/>
</dbReference>
<gene>
    <name evidence="2" type="ORF">MCNF_30970</name>
</gene>
<feature type="compositionally biased region" description="Basic and acidic residues" evidence="1">
    <location>
        <begin position="520"/>
        <end position="529"/>
    </location>
</feature>
<sequence length="656" mass="68106">MAAAGGTPGTPAALPNLSQIRNWDTTHLEQAARDWTTAAEVWEDSFSRALRASLNPGGTDWGGQAAEATKQRTLSDLYTARGLTDHLHRAASVARGGVSELDYAKQQVLDIVRRAESAGFDVHDDLSLSTRLTFAPGPEMAAKSAEGEALSAEINARAALLMTLDLSVAGKITTTIRPLSEVSFPTTLPETPLPSDGTVQMLDTPIPEPVPEPGLTGNQTEQSTPKTWQDILVPAELADTPSGGTQLTPEPLPAKTSQVEDDHPRNLDEAQSVVAGFPAVPPPSALDKITDAHKNAPGKGEDKPNPGSPLDVLAVASDPKIVDRQADRVDAAHQSLADAQTNADSLAAEWSMSRPGTGPTLDDLDAAGRAVFDARRGLTEQTEGLKGLSQAQEALGGLGVPIPSLPPNIDVQAFPPQPSAFADASQALSEGSHGFIPDVAKDIHVFTNWGESSGNERTQAVLDAAGLVPIPGSKALTEGIERGLDGLAGAARHIDDAPTPLSDVPSSGHNPTSGTPSIDHPADAGHHAPNEVEDVGALLATSESAGGHLLERHVSQSLDDLSARLEADPRPGAVSTFASTEEATTAVSSALQHNQAAVDAWSANGATDRLRLSVPFDGGEVLVRGSRATVPATSVVVVLEGIGNGRWIVLTGYPIP</sequence>
<keyword evidence="3" id="KW-1185">Reference proteome</keyword>
<reference evidence="2" key="1">
    <citation type="journal article" date="2019" name="Emerg. Microbes Infect.">
        <title>Comprehensive subspecies identification of 175 nontuberculous mycobacteria species based on 7547 genomic profiles.</title>
        <authorList>
            <person name="Matsumoto Y."/>
            <person name="Kinjo T."/>
            <person name="Motooka D."/>
            <person name="Nabeya D."/>
            <person name="Jung N."/>
            <person name="Uechi K."/>
            <person name="Horii T."/>
            <person name="Iida T."/>
            <person name="Fujita J."/>
            <person name="Nakamura S."/>
        </authorList>
    </citation>
    <scope>NUCLEOTIDE SEQUENCE [LARGE SCALE GENOMIC DNA]</scope>
    <source>
        <strain evidence="2">JCM 13671</strain>
    </source>
</reference>
<name>A0A7I7Y0D4_9MYCO</name>
<reference evidence="2" key="2">
    <citation type="submission" date="2020-02" db="EMBL/GenBank/DDBJ databases">
        <authorList>
            <person name="Matsumoto Y."/>
            <person name="Motooka D."/>
            <person name="Nakamura S."/>
        </authorList>
    </citation>
    <scope>NUCLEOTIDE SEQUENCE</scope>
    <source>
        <strain evidence="2">JCM 13671</strain>
    </source>
</reference>
<feature type="region of interest" description="Disordered" evidence="1">
    <location>
        <begin position="291"/>
        <end position="310"/>
    </location>
</feature>
<dbReference type="AlphaFoldDB" id="A0A7I7Y0D4"/>
<feature type="compositionally biased region" description="Basic and acidic residues" evidence="1">
    <location>
        <begin position="291"/>
        <end position="304"/>
    </location>
</feature>
<dbReference type="InterPro" id="IPR041436">
    <property type="entry name" value="RNAse_A_bac"/>
</dbReference>
<organism evidence="2 3">
    <name type="scientific">Mycolicibacterium confluentis</name>
    <dbReference type="NCBI Taxonomy" id="28047"/>
    <lineage>
        <taxon>Bacteria</taxon>
        <taxon>Bacillati</taxon>
        <taxon>Actinomycetota</taxon>
        <taxon>Actinomycetes</taxon>
        <taxon>Mycobacteriales</taxon>
        <taxon>Mycobacteriaceae</taxon>
        <taxon>Mycolicibacterium</taxon>
    </lineage>
</organism>
<feature type="region of interest" description="Disordered" evidence="1">
    <location>
        <begin position="493"/>
        <end position="529"/>
    </location>
</feature>
<evidence type="ECO:0000256" key="1">
    <source>
        <dbReference type="SAM" id="MobiDB-lite"/>
    </source>
</evidence>
<dbReference type="RefSeq" id="WP_085147972.1">
    <property type="nucleotide sequence ID" value="NZ_AP022612.1"/>
</dbReference>
<feature type="compositionally biased region" description="Polar residues" evidence="1">
    <location>
        <begin position="504"/>
        <end position="516"/>
    </location>
</feature>
<feature type="region of interest" description="Disordered" evidence="1">
    <location>
        <begin position="239"/>
        <end position="262"/>
    </location>
</feature>
<dbReference type="Pfam" id="PF18431">
    <property type="entry name" value="RNAse_A_bac"/>
    <property type="match status" value="1"/>
</dbReference>
<evidence type="ECO:0000313" key="3">
    <source>
        <dbReference type="Proteomes" id="UP000466931"/>
    </source>
</evidence>
<dbReference type="EMBL" id="AP022612">
    <property type="protein sequence ID" value="BBZ34492.1"/>
    <property type="molecule type" value="Genomic_DNA"/>
</dbReference>